<dbReference type="KEGG" id="bpl:BURPS1106A_2603"/>
<feature type="compositionally biased region" description="Basic and acidic residues" evidence="1">
    <location>
        <begin position="29"/>
        <end position="40"/>
    </location>
</feature>
<feature type="region of interest" description="Disordered" evidence="1">
    <location>
        <begin position="29"/>
        <end position="51"/>
    </location>
</feature>
<reference evidence="2 3" key="1">
    <citation type="submission" date="2007-02" db="EMBL/GenBank/DDBJ databases">
        <authorList>
            <person name="DeShazer D."/>
            <person name="Woods D.E."/>
            <person name="Nierman W.C."/>
        </authorList>
    </citation>
    <scope>NUCLEOTIDE SEQUENCE [LARGE SCALE GENOMIC DNA]</scope>
    <source>
        <strain evidence="2 3">1106a</strain>
    </source>
</reference>
<protein>
    <submittedName>
        <fullName evidence="2">Uncharacterized protein</fullName>
    </submittedName>
</protein>
<name>A3NWY5_BURP0</name>
<evidence type="ECO:0000256" key="1">
    <source>
        <dbReference type="SAM" id="MobiDB-lite"/>
    </source>
</evidence>
<sequence>MQSRIAREHFPGAAGGGIALADRGDVFAKSREHGGDDAKRKPGARPPGGAVIEPLSVRQLCL</sequence>
<organism evidence="2 3">
    <name type="scientific">Burkholderia pseudomallei (strain 1106a)</name>
    <dbReference type="NCBI Taxonomy" id="357348"/>
    <lineage>
        <taxon>Bacteria</taxon>
        <taxon>Pseudomonadati</taxon>
        <taxon>Pseudomonadota</taxon>
        <taxon>Betaproteobacteria</taxon>
        <taxon>Burkholderiales</taxon>
        <taxon>Burkholderiaceae</taxon>
        <taxon>Burkholderia</taxon>
        <taxon>pseudomallei group</taxon>
    </lineage>
</organism>
<dbReference type="HOGENOM" id="CLU_2895341_0_0_4"/>
<dbReference type="AlphaFoldDB" id="A3NWY5"/>
<evidence type="ECO:0000313" key="3">
    <source>
        <dbReference type="Proteomes" id="UP000006738"/>
    </source>
</evidence>
<proteinExistence type="predicted"/>
<dbReference type="Proteomes" id="UP000006738">
    <property type="component" value="Chromosome I"/>
</dbReference>
<gene>
    <name evidence="2" type="ordered locus">BURPS1106A_2603</name>
</gene>
<dbReference type="EMBL" id="CP000572">
    <property type="protein sequence ID" value="ABN89063.1"/>
    <property type="molecule type" value="Genomic_DNA"/>
</dbReference>
<evidence type="ECO:0000313" key="2">
    <source>
        <dbReference type="EMBL" id="ABN89063.1"/>
    </source>
</evidence>
<accession>A3NWY5</accession>